<dbReference type="STRING" id="989370.AOQ71_36385"/>
<feature type="transmembrane region" description="Helical" evidence="6">
    <location>
        <begin position="31"/>
        <end position="54"/>
    </location>
</feature>
<evidence type="ECO:0000256" key="3">
    <source>
        <dbReference type="ARBA" id="ARBA00022692"/>
    </source>
</evidence>
<dbReference type="PANTHER" id="PTHR30482">
    <property type="entry name" value="HIGH-AFFINITY BRANCHED-CHAIN AMINO ACID TRANSPORT SYSTEM PERMEASE"/>
    <property type="match status" value="1"/>
</dbReference>
<dbReference type="GO" id="GO:0005886">
    <property type="term" value="C:plasma membrane"/>
    <property type="evidence" value="ECO:0007669"/>
    <property type="project" value="UniProtKB-SubCell"/>
</dbReference>
<dbReference type="OrthoDB" id="5448271at2"/>
<evidence type="ECO:0000256" key="6">
    <source>
        <dbReference type="SAM" id="Phobius"/>
    </source>
</evidence>
<dbReference type="GO" id="GO:0015658">
    <property type="term" value="F:branched-chain amino acid transmembrane transporter activity"/>
    <property type="evidence" value="ECO:0007669"/>
    <property type="project" value="InterPro"/>
</dbReference>
<gene>
    <name evidence="7" type="ORF">AOQ71_36385</name>
</gene>
<proteinExistence type="predicted"/>
<keyword evidence="2" id="KW-1003">Cell membrane</keyword>
<feature type="transmembrane region" description="Helical" evidence="6">
    <location>
        <begin position="111"/>
        <end position="130"/>
    </location>
</feature>
<comment type="caution">
    <text evidence="7">The sequence shown here is derived from an EMBL/GenBank/DDBJ whole genome shotgun (WGS) entry which is preliminary data.</text>
</comment>
<dbReference type="InterPro" id="IPR001851">
    <property type="entry name" value="ABC_transp_permease"/>
</dbReference>
<accession>A0A0R3CX00</accession>
<keyword evidence="8" id="KW-1185">Reference proteome</keyword>
<evidence type="ECO:0000256" key="4">
    <source>
        <dbReference type="ARBA" id="ARBA00022989"/>
    </source>
</evidence>
<feature type="transmembrane region" description="Helical" evidence="6">
    <location>
        <begin position="280"/>
        <end position="302"/>
    </location>
</feature>
<feature type="transmembrane region" description="Helical" evidence="6">
    <location>
        <begin position="61"/>
        <end position="79"/>
    </location>
</feature>
<dbReference type="Proteomes" id="UP000051936">
    <property type="component" value="Unassembled WGS sequence"/>
</dbReference>
<feature type="transmembrane region" description="Helical" evidence="6">
    <location>
        <begin position="158"/>
        <end position="176"/>
    </location>
</feature>
<keyword evidence="4 6" id="KW-1133">Transmembrane helix</keyword>
<evidence type="ECO:0000313" key="7">
    <source>
        <dbReference type="EMBL" id="KRQ02067.1"/>
    </source>
</evidence>
<reference evidence="7 8" key="1">
    <citation type="submission" date="2015-09" db="EMBL/GenBank/DDBJ databases">
        <title>Draft Genome Sequence of Bradyrhizobium manausense Strain BR 3351T, a Novel Symbiotic Nitrogen-Fixing Alphaproteobacterium Isolated from Brazilian Amazon Rain Forest.</title>
        <authorList>
            <person name="De Araujo J.L."/>
            <person name="Zilli J.E."/>
        </authorList>
    </citation>
    <scope>NUCLEOTIDE SEQUENCE [LARGE SCALE GENOMIC DNA]</scope>
    <source>
        <strain evidence="7 8">BR3351</strain>
    </source>
</reference>
<dbReference type="EMBL" id="LJYG01000111">
    <property type="protein sequence ID" value="KRQ02067.1"/>
    <property type="molecule type" value="Genomic_DNA"/>
</dbReference>
<evidence type="ECO:0000313" key="8">
    <source>
        <dbReference type="Proteomes" id="UP000051936"/>
    </source>
</evidence>
<dbReference type="CDD" id="cd06581">
    <property type="entry name" value="TM_PBP1_LivM_like"/>
    <property type="match status" value="1"/>
</dbReference>
<evidence type="ECO:0000256" key="1">
    <source>
        <dbReference type="ARBA" id="ARBA00004651"/>
    </source>
</evidence>
<organism evidence="7 8">
    <name type="scientific">Bradyrhizobium manausense</name>
    <dbReference type="NCBI Taxonomy" id="989370"/>
    <lineage>
        <taxon>Bacteria</taxon>
        <taxon>Pseudomonadati</taxon>
        <taxon>Pseudomonadota</taxon>
        <taxon>Alphaproteobacteria</taxon>
        <taxon>Hyphomicrobiales</taxon>
        <taxon>Nitrobacteraceae</taxon>
        <taxon>Bradyrhizobium</taxon>
    </lineage>
</organism>
<protein>
    <recommendedName>
        <fullName evidence="9">ABC transporter permease</fullName>
    </recommendedName>
</protein>
<keyword evidence="5 6" id="KW-0472">Membrane</keyword>
<comment type="subcellular location">
    <subcellularLocation>
        <location evidence="1">Cell membrane</location>
        <topology evidence="1">Multi-pass membrane protein</topology>
    </subcellularLocation>
</comment>
<evidence type="ECO:0008006" key="9">
    <source>
        <dbReference type="Google" id="ProtNLM"/>
    </source>
</evidence>
<feature type="transmembrane region" description="Helical" evidence="6">
    <location>
        <begin position="242"/>
        <end position="268"/>
    </location>
</feature>
<dbReference type="AlphaFoldDB" id="A0A0R3CX00"/>
<dbReference type="PANTHER" id="PTHR30482:SF10">
    <property type="entry name" value="HIGH-AFFINITY BRANCHED-CHAIN AMINO ACID TRANSPORT PROTEIN BRAE"/>
    <property type="match status" value="1"/>
</dbReference>
<dbReference type="RefSeq" id="WP_057757520.1">
    <property type="nucleotide sequence ID" value="NZ_LJYG01000111.1"/>
</dbReference>
<evidence type="ECO:0000256" key="5">
    <source>
        <dbReference type="ARBA" id="ARBA00023136"/>
    </source>
</evidence>
<keyword evidence="3 6" id="KW-0812">Transmembrane</keyword>
<sequence length="328" mass="34648">MSIRIPLLVGAVILIAGLILSMLLTDYHLRLLNLAAISAIAVIGLNFAFGYAGLISLGHAAFVGAGAYGVALLTTLFVWSPWLALPAAVAGTAVLAMLIGVPLLRLKGHYLALATLGFNVSFSIVAANWIDATGGTNGISRIPELQIAGHALTDERSYLWFALLVLAASAAVAALIHGSRHGRAMIAVRDDETASSMTGIDVPRVKLAAFVLSSVYAAVAGALFAFHMRFISPEDFGYAHSITYLAMLVVGGEGSIVGAILGALLVTFLPEWLRFLGSAYLAFFGLFVLAILIFLPSGLAGIRRPRSFRRHELIKWPALVAASKEARP</sequence>
<name>A0A0R3CX00_9BRAD</name>
<dbReference type="InterPro" id="IPR043428">
    <property type="entry name" value="LivM-like"/>
</dbReference>
<dbReference type="Pfam" id="PF02653">
    <property type="entry name" value="BPD_transp_2"/>
    <property type="match status" value="1"/>
</dbReference>
<feature type="transmembrane region" description="Helical" evidence="6">
    <location>
        <begin position="85"/>
        <end position="104"/>
    </location>
</feature>
<feature type="transmembrane region" description="Helical" evidence="6">
    <location>
        <begin position="7"/>
        <end position="25"/>
    </location>
</feature>
<evidence type="ECO:0000256" key="2">
    <source>
        <dbReference type="ARBA" id="ARBA00022475"/>
    </source>
</evidence>
<feature type="transmembrane region" description="Helical" evidence="6">
    <location>
        <begin position="207"/>
        <end position="230"/>
    </location>
</feature>